<evidence type="ECO:0000256" key="1">
    <source>
        <dbReference type="ARBA" id="ARBA00004448"/>
    </source>
</evidence>
<evidence type="ECO:0000256" key="9">
    <source>
        <dbReference type="ARBA" id="ARBA00045905"/>
    </source>
</evidence>
<dbReference type="InterPro" id="IPR009792">
    <property type="entry name" value="TMEM242"/>
</dbReference>
<proteinExistence type="inferred from homology"/>
<dbReference type="GO" id="GO:0005743">
    <property type="term" value="C:mitochondrial inner membrane"/>
    <property type="evidence" value="ECO:0007669"/>
    <property type="project" value="UniProtKB-SubCell"/>
</dbReference>
<keyword evidence="7" id="KW-0496">Mitochondrion</keyword>
<keyword evidence="4 10" id="KW-0812">Transmembrane</keyword>
<dbReference type="PANTHER" id="PTHR13141:SF4">
    <property type="entry name" value="TRANSMEMBRANE PROTEIN 242"/>
    <property type="match status" value="1"/>
</dbReference>
<protein>
    <recommendedName>
        <fullName evidence="3">Transmembrane protein 242</fullName>
    </recommendedName>
</protein>
<comment type="function">
    <text evidence="9">Scaffold protein that participates in the c-ring assembly of mitochondrial ATP synthase (F(1)F(0) ATP synthase or complex V) by facilitating the membrane insertion and oligomer formation of the subunit c/ATP5MC3. Participates in the incorporation of the c-ring into vestigial complexes. Additionally influences the incorporation of subunits MT-ATP6, MT-ATP8, ATP5MJ, and ATP5MK in the ATP synthase.</text>
</comment>
<dbReference type="AlphaFoldDB" id="A0AAD9UG17"/>
<keyword evidence="6 10" id="KW-1133">Transmembrane helix</keyword>
<reference evidence="11" key="1">
    <citation type="journal article" date="2023" name="Mol. Biol. Evol.">
        <title>Third-Generation Sequencing Reveals the Adaptive Role of the Epigenome in Three Deep-Sea Polychaetes.</title>
        <authorList>
            <person name="Perez M."/>
            <person name="Aroh O."/>
            <person name="Sun Y."/>
            <person name="Lan Y."/>
            <person name="Juniper S.K."/>
            <person name="Young C.R."/>
            <person name="Angers B."/>
            <person name="Qian P.Y."/>
        </authorList>
    </citation>
    <scope>NUCLEOTIDE SEQUENCE</scope>
    <source>
        <strain evidence="11">R07B-5</strain>
    </source>
</reference>
<organism evidence="11 12">
    <name type="scientific">Ridgeia piscesae</name>
    <name type="common">Tubeworm</name>
    <dbReference type="NCBI Taxonomy" id="27915"/>
    <lineage>
        <taxon>Eukaryota</taxon>
        <taxon>Metazoa</taxon>
        <taxon>Spiralia</taxon>
        <taxon>Lophotrochozoa</taxon>
        <taxon>Annelida</taxon>
        <taxon>Polychaeta</taxon>
        <taxon>Sedentaria</taxon>
        <taxon>Canalipalpata</taxon>
        <taxon>Sabellida</taxon>
        <taxon>Siboglinidae</taxon>
        <taxon>Ridgeia</taxon>
    </lineage>
</organism>
<dbReference type="Pfam" id="PF07096">
    <property type="entry name" value="DUF1358"/>
    <property type="match status" value="1"/>
</dbReference>
<dbReference type="PANTHER" id="PTHR13141">
    <property type="entry name" value="TRANSMEMBRANE PROTEIN 242"/>
    <property type="match status" value="1"/>
</dbReference>
<evidence type="ECO:0000256" key="2">
    <source>
        <dbReference type="ARBA" id="ARBA00007570"/>
    </source>
</evidence>
<evidence type="ECO:0000256" key="3">
    <source>
        <dbReference type="ARBA" id="ARBA00013934"/>
    </source>
</evidence>
<evidence type="ECO:0000256" key="10">
    <source>
        <dbReference type="SAM" id="Phobius"/>
    </source>
</evidence>
<evidence type="ECO:0000313" key="11">
    <source>
        <dbReference type="EMBL" id="KAK2187940.1"/>
    </source>
</evidence>
<evidence type="ECO:0000256" key="8">
    <source>
        <dbReference type="ARBA" id="ARBA00023136"/>
    </source>
</evidence>
<evidence type="ECO:0000256" key="6">
    <source>
        <dbReference type="ARBA" id="ARBA00022989"/>
    </source>
</evidence>
<dbReference type="EMBL" id="JAODUO010000149">
    <property type="protein sequence ID" value="KAK2187940.1"/>
    <property type="molecule type" value="Genomic_DNA"/>
</dbReference>
<dbReference type="Proteomes" id="UP001209878">
    <property type="component" value="Unassembled WGS sequence"/>
</dbReference>
<comment type="subcellular location">
    <subcellularLocation>
        <location evidence="1">Mitochondrion inner membrane</location>
        <topology evidence="1">Multi-pass membrane protein</topology>
    </subcellularLocation>
</comment>
<feature type="transmembrane region" description="Helical" evidence="10">
    <location>
        <begin position="82"/>
        <end position="102"/>
    </location>
</feature>
<comment type="caution">
    <text evidence="11">The sequence shown here is derived from an EMBL/GenBank/DDBJ whole genome shotgun (WGS) entry which is preliminary data.</text>
</comment>
<keyword evidence="8 10" id="KW-0472">Membrane</keyword>
<feature type="transmembrane region" description="Helical" evidence="10">
    <location>
        <begin position="31"/>
        <end position="53"/>
    </location>
</feature>
<keyword evidence="12" id="KW-1185">Reference proteome</keyword>
<gene>
    <name evidence="11" type="ORF">NP493_149g02004</name>
</gene>
<keyword evidence="5" id="KW-0999">Mitochondrion inner membrane</keyword>
<sequence length="150" mass="16176">MTIEKQVPDGNIDIGNDCSKQLAKKSRTPEIIFLAGVASMSMMCGFGATLAVAKKKDPNMFTKGLIAGEHIPESGAALAMRALGWGTLYAVTGVGLICFGIWKLSGAKSMEDFRAKIPKAPKKEPTGRNSFKNTTELIDYIMHNGEHKKS</sequence>
<evidence type="ECO:0000256" key="7">
    <source>
        <dbReference type="ARBA" id="ARBA00023128"/>
    </source>
</evidence>
<name>A0AAD9UG17_RIDPI</name>
<evidence type="ECO:0000256" key="5">
    <source>
        <dbReference type="ARBA" id="ARBA00022792"/>
    </source>
</evidence>
<evidence type="ECO:0000313" key="12">
    <source>
        <dbReference type="Proteomes" id="UP001209878"/>
    </source>
</evidence>
<evidence type="ECO:0000256" key="4">
    <source>
        <dbReference type="ARBA" id="ARBA00022692"/>
    </source>
</evidence>
<comment type="similarity">
    <text evidence="2">Belongs to the TMEM242 family.</text>
</comment>
<accession>A0AAD9UG17</accession>